<dbReference type="GO" id="GO:0005783">
    <property type="term" value="C:endoplasmic reticulum"/>
    <property type="evidence" value="ECO:0007669"/>
    <property type="project" value="TreeGrafter"/>
</dbReference>
<keyword evidence="2" id="KW-0812">Transmembrane</keyword>
<accession>A0A1X7R7J8</accession>
<feature type="signal peptide" evidence="3">
    <location>
        <begin position="1"/>
        <end position="19"/>
    </location>
</feature>
<feature type="chain" id="PRO_5013231153" evidence="3">
    <location>
        <begin position="20"/>
        <end position="330"/>
    </location>
</feature>
<protein>
    <submittedName>
        <fullName evidence="5">Similar to Saccharomyces cerevisiae YCR069W CPR4 Peptidyl-prolyl cis-trans isomerase (Cyclophilin)</fullName>
    </submittedName>
</protein>
<gene>
    <name evidence="5" type="ORF">KASA_0K02585G</name>
</gene>
<feature type="transmembrane region" description="Helical" evidence="2">
    <location>
        <begin position="287"/>
        <end position="304"/>
    </location>
</feature>
<dbReference type="STRING" id="1789683.A0A1X7R7J8"/>
<dbReference type="GO" id="GO:0003755">
    <property type="term" value="F:peptidyl-prolyl cis-trans isomerase activity"/>
    <property type="evidence" value="ECO:0007669"/>
    <property type="project" value="UniProtKB-EC"/>
</dbReference>
<dbReference type="AlphaFoldDB" id="A0A1X7R7J8"/>
<keyword evidence="5" id="KW-0413">Isomerase</keyword>
<dbReference type="GO" id="GO:0016018">
    <property type="term" value="F:cyclosporin A binding"/>
    <property type="evidence" value="ECO:0007669"/>
    <property type="project" value="TreeGrafter"/>
</dbReference>
<evidence type="ECO:0000313" key="6">
    <source>
        <dbReference type="Proteomes" id="UP000196158"/>
    </source>
</evidence>
<evidence type="ECO:0000313" key="5">
    <source>
        <dbReference type="EMBL" id="SMN21584.1"/>
    </source>
</evidence>
<dbReference type="SUPFAM" id="SSF50891">
    <property type="entry name" value="Cyclophilin-like"/>
    <property type="match status" value="1"/>
</dbReference>
<dbReference type="InterPro" id="IPR029000">
    <property type="entry name" value="Cyclophilin-like_dom_sf"/>
</dbReference>
<dbReference type="PANTHER" id="PTHR11071">
    <property type="entry name" value="PEPTIDYL-PROLYL CIS-TRANS ISOMERASE"/>
    <property type="match status" value="1"/>
</dbReference>
<dbReference type="Pfam" id="PF00160">
    <property type="entry name" value="Pro_isomerase"/>
    <property type="match status" value="1"/>
</dbReference>
<comment type="catalytic activity">
    <reaction evidence="1">
        <text>[protein]-peptidylproline (omega=180) = [protein]-peptidylproline (omega=0)</text>
        <dbReference type="Rhea" id="RHEA:16237"/>
        <dbReference type="Rhea" id="RHEA-COMP:10747"/>
        <dbReference type="Rhea" id="RHEA-COMP:10748"/>
        <dbReference type="ChEBI" id="CHEBI:83833"/>
        <dbReference type="ChEBI" id="CHEBI:83834"/>
        <dbReference type="EC" id="5.2.1.8"/>
    </reaction>
</comment>
<dbReference type="Proteomes" id="UP000196158">
    <property type="component" value="Unassembled WGS sequence"/>
</dbReference>
<name>A0A1X7R7J8_9SACH</name>
<evidence type="ECO:0000256" key="3">
    <source>
        <dbReference type="SAM" id="SignalP"/>
    </source>
</evidence>
<dbReference type="OrthoDB" id="193499at2759"/>
<dbReference type="PROSITE" id="PS50072">
    <property type="entry name" value="CSA_PPIASE_2"/>
    <property type="match status" value="1"/>
</dbReference>
<evidence type="ECO:0000256" key="1">
    <source>
        <dbReference type="ARBA" id="ARBA00000971"/>
    </source>
</evidence>
<dbReference type="PANTHER" id="PTHR11071:SF568">
    <property type="entry name" value="PEPTIDYL-PROLYL CIS-TRANS ISOMERASE CPR4-RELATED"/>
    <property type="match status" value="1"/>
</dbReference>
<reference evidence="5 6" key="1">
    <citation type="submission" date="2017-04" db="EMBL/GenBank/DDBJ databases">
        <authorList>
            <person name="Afonso C.L."/>
            <person name="Miller P.J."/>
            <person name="Scott M.A."/>
            <person name="Spackman E."/>
            <person name="Goraichik I."/>
            <person name="Dimitrov K.M."/>
            <person name="Suarez D.L."/>
            <person name="Swayne D.E."/>
        </authorList>
    </citation>
    <scope>NUCLEOTIDE SEQUENCE [LARGE SCALE GENOMIC DNA]</scope>
</reference>
<sequence length="330" mass="37215">MLFFDAIIYLALVCSAVLAAPSYIDVHDKIYPPDPPATHHVLMGIKYYDEEAKKEKVDEVIIDLYGTVTPLTVQNFATIGRGLRVLTDAANEEGSTMVTYKKTLFTKLIKDDIIEGGEVLPGITPFSMYGFKFADENFFLKHDRPGRVSLVNDGEPDTNDSRFSISLNANGSPERDGLNVVFGQVIFGYDNLEKIQLSQVSSKSHRPEHDITISYIVVDELKISDLAKLHQEYMDKLTKFENGDQSVGIKLGPTRTQLKEGRKKQDLEKEERRKLHDMKLAQNNNPVMKISIGFVLLLILYLITTKRKLLFSRSSANVTNLDDPVSIRKD</sequence>
<keyword evidence="2" id="KW-1133">Transmembrane helix</keyword>
<evidence type="ECO:0000259" key="4">
    <source>
        <dbReference type="PROSITE" id="PS50072"/>
    </source>
</evidence>
<dbReference type="InterPro" id="IPR002130">
    <property type="entry name" value="Cyclophilin-type_PPIase_dom"/>
</dbReference>
<dbReference type="EMBL" id="FXLY01000008">
    <property type="protein sequence ID" value="SMN21584.1"/>
    <property type="molecule type" value="Genomic_DNA"/>
</dbReference>
<dbReference type="PRINTS" id="PR00153">
    <property type="entry name" value="CSAPPISMRASE"/>
</dbReference>
<evidence type="ECO:0000256" key="2">
    <source>
        <dbReference type="SAM" id="Phobius"/>
    </source>
</evidence>
<proteinExistence type="predicted"/>
<dbReference type="GO" id="GO:0006457">
    <property type="term" value="P:protein folding"/>
    <property type="evidence" value="ECO:0007669"/>
    <property type="project" value="TreeGrafter"/>
</dbReference>
<organism evidence="5 6">
    <name type="scientific">Maudiozyma saulgeensis</name>
    <dbReference type="NCBI Taxonomy" id="1789683"/>
    <lineage>
        <taxon>Eukaryota</taxon>
        <taxon>Fungi</taxon>
        <taxon>Dikarya</taxon>
        <taxon>Ascomycota</taxon>
        <taxon>Saccharomycotina</taxon>
        <taxon>Saccharomycetes</taxon>
        <taxon>Saccharomycetales</taxon>
        <taxon>Saccharomycetaceae</taxon>
        <taxon>Maudiozyma</taxon>
    </lineage>
</organism>
<dbReference type="GO" id="GO:0000324">
    <property type="term" value="C:fungal-type vacuole"/>
    <property type="evidence" value="ECO:0007669"/>
    <property type="project" value="TreeGrafter"/>
</dbReference>
<keyword evidence="6" id="KW-1185">Reference proteome</keyword>
<keyword evidence="2" id="KW-0472">Membrane</keyword>
<dbReference type="Gene3D" id="2.40.100.10">
    <property type="entry name" value="Cyclophilin-like"/>
    <property type="match status" value="1"/>
</dbReference>
<keyword evidence="3" id="KW-0732">Signal</keyword>
<feature type="domain" description="PPIase cyclophilin-type" evidence="4">
    <location>
        <begin position="47"/>
        <end position="218"/>
    </location>
</feature>